<dbReference type="EMBL" id="JARKIE010000363">
    <property type="protein sequence ID" value="KAJ7649582.1"/>
    <property type="molecule type" value="Genomic_DNA"/>
</dbReference>
<comment type="caution">
    <text evidence="2">The sequence shown here is derived from an EMBL/GenBank/DDBJ whole genome shotgun (WGS) entry which is preliminary data.</text>
</comment>
<feature type="region of interest" description="Disordered" evidence="1">
    <location>
        <begin position="1"/>
        <end position="127"/>
    </location>
</feature>
<protein>
    <submittedName>
        <fullName evidence="2">Uncharacterized protein</fullName>
    </submittedName>
</protein>
<evidence type="ECO:0000256" key="1">
    <source>
        <dbReference type="SAM" id="MobiDB-lite"/>
    </source>
</evidence>
<name>A0AAD7CJS1_MYCRO</name>
<evidence type="ECO:0000313" key="3">
    <source>
        <dbReference type="Proteomes" id="UP001221757"/>
    </source>
</evidence>
<organism evidence="2 3">
    <name type="scientific">Mycena rosella</name>
    <name type="common">Pink bonnet</name>
    <name type="synonym">Agaricus rosellus</name>
    <dbReference type="NCBI Taxonomy" id="1033263"/>
    <lineage>
        <taxon>Eukaryota</taxon>
        <taxon>Fungi</taxon>
        <taxon>Dikarya</taxon>
        <taxon>Basidiomycota</taxon>
        <taxon>Agaricomycotina</taxon>
        <taxon>Agaricomycetes</taxon>
        <taxon>Agaricomycetidae</taxon>
        <taxon>Agaricales</taxon>
        <taxon>Marasmiineae</taxon>
        <taxon>Mycenaceae</taxon>
        <taxon>Mycena</taxon>
    </lineage>
</organism>
<evidence type="ECO:0000313" key="2">
    <source>
        <dbReference type="EMBL" id="KAJ7649582.1"/>
    </source>
</evidence>
<proteinExistence type="predicted"/>
<reference evidence="2" key="1">
    <citation type="submission" date="2023-03" db="EMBL/GenBank/DDBJ databases">
        <title>Massive genome expansion in bonnet fungi (Mycena s.s.) driven by repeated elements and novel gene families across ecological guilds.</title>
        <authorList>
            <consortium name="Lawrence Berkeley National Laboratory"/>
            <person name="Harder C.B."/>
            <person name="Miyauchi S."/>
            <person name="Viragh M."/>
            <person name="Kuo A."/>
            <person name="Thoen E."/>
            <person name="Andreopoulos B."/>
            <person name="Lu D."/>
            <person name="Skrede I."/>
            <person name="Drula E."/>
            <person name="Henrissat B."/>
            <person name="Morin E."/>
            <person name="Kohler A."/>
            <person name="Barry K."/>
            <person name="LaButti K."/>
            <person name="Morin E."/>
            <person name="Salamov A."/>
            <person name="Lipzen A."/>
            <person name="Mereny Z."/>
            <person name="Hegedus B."/>
            <person name="Baldrian P."/>
            <person name="Stursova M."/>
            <person name="Weitz H."/>
            <person name="Taylor A."/>
            <person name="Grigoriev I.V."/>
            <person name="Nagy L.G."/>
            <person name="Martin F."/>
            <person name="Kauserud H."/>
        </authorList>
    </citation>
    <scope>NUCLEOTIDE SEQUENCE</scope>
    <source>
        <strain evidence="2">CBHHK067</strain>
    </source>
</reference>
<sequence>MIEETQRPFPPKRPGQVRVPLRAAHERAQKQHRARDKVEREEHAPRRRVPPAPPPRARGKKGERRAEQRHRDPGIRRVAHDGVGACRDERVVRAERHRERERRPSAWKQRSRSHAPATTRAVPARKAAAGKERFSFGGAERHMYGLQDVRWSGDVPLSVHNAAHSNPVGEHRTPDERLVPADHLVRLDLLFWRGRECGGDE</sequence>
<feature type="compositionally biased region" description="Basic and acidic residues" evidence="1">
    <location>
        <begin position="64"/>
        <end position="104"/>
    </location>
</feature>
<accession>A0AAD7CJS1</accession>
<keyword evidence="3" id="KW-1185">Reference proteome</keyword>
<dbReference type="Proteomes" id="UP001221757">
    <property type="component" value="Unassembled WGS sequence"/>
</dbReference>
<gene>
    <name evidence="2" type="ORF">B0H17DRAFT_1270748</name>
</gene>
<dbReference type="AlphaFoldDB" id="A0AAD7CJS1"/>